<name>A0A6N3X6T8_9SYNE</name>
<sequence>MANGANLNWIAGYIWGIADDVLRDVYVRGKYRDVILPMTVLRRLDAVLEPSKQEVLNTKAFLDKAGID</sequence>
<keyword evidence="2" id="KW-0378">Hydrolase</keyword>
<dbReference type="Pfam" id="PF12161">
    <property type="entry name" value="HsdM_N"/>
    <property type="match status" value="1"/>
</dbReference>
<keyword evidence="2" id="KW-0540">Nuclease</keyword>
<dbReference type="EMBL" id="JXUO01000164">
    <property type="protein sequence ID" value="KKZ14429.1"/>
    <property type="molecule type" value="Genomic_DNA"/>
</dbReference>
<organism evidence="2 3">
    <name type="scientific">Candidatus Synechococcus spongiarum 142</name>
    <dbReference type="NCBI Taxonomy" id="1608213"/>
    <lineage>
        <taxon>Bacteria</taxon>
        <taxon>Bacillati</taxon>
        <taxon>Cyanobacteriota</taxon>
        <taxon>Cyanophyceae</taxon>
        <taxon>Synechococcales</taxon>
        <taxon>Synechococcaceae</taxon>
        <taxon>Synechococcus</taxon>
    </lineage>
</organism>
<dbReference type="Proteomes" id="UP000035054">
    <property type="component" value="Unassembled WGS sequence"/>
</dbReference>
<reference evidence="2 3" key="1">
    <citation type="submission" date="2015-01" db="EMBL/GenBank/DDBJ databases">
        <title>Lifestyle Evolution in Cyanobacterial Symbionts of Sponges.</title>
        <authorList>
            <person name="Burgsdorf I."/>
            <person name="Slaby B.M."/>
            <person name="Handley K.M."/>
            <person name="Haber M."/>
            <person name="Blom J."/>
            <person name="Marshall C.W."/>
            <person name="Gilbert J.A."/>
            <person name="Hentschel U."/>
            <person name="Steindler L."/>
        </authorList>
    </citation>
    <scope>NUCLEOTIDE SEQUENCE [LARGE SCALE GENOMIC DNA]</scope>
    <source>
        <strain evidence="2">142</strain>
    </source>
</reference>
<dbReference type="GO" id="GO:0004519">
    <property type="term" value="F:endonuclease activity"/>
    <property type="evidence" value="ECO:0007669"/>
    <property type="project" value="UniProtKB-KW"/>
</dbReference>
<evidence type="ECO:0000313" key="2">
    <source>
        <dbReference type="EMBL" id="KKZ14429.1"/>
    </source>
</evidence>
<accession>A0A6N3X6T8</accession>
<proteinExistence type="predicted"/>
<evidence type="ECO:0000259" key="1">
    <source>
        <dbReference type="Pfam" id="PF12161"/>
    </source>
</evidence>
<gene>
    <name evidence="2" type="ORF">TH68_04835</name>
</gene>
<protein>
    <submittedName>
        <fullName evidence="2">Restriction endonuclease subunit S</fullName>
    </submittedName>
</protein>
<dbReference type="InterPro" id="IPR022749">
    <property type="entry name" value="D12N6_MeTrfase_N"/>
</dbReference>
<feature type="non-terminal residue" evidence="2">
    <location>
        <position position="68"/>
    </location>
</feature>
<feature type="domain" description="N6 adenine-specific DNA methyltransferase N-terminal" evidence="1">
    <location>
        <begin position="13"/>
        <end position="58"/>
    </location>
</feature>
<keyword evidence="2" id="KW-0255">Endonuclease</keyword>
<comment type="caution">
    <text evidence="2">The sequence shown here is derived from an EMBL/GenBank/DDBJ whole genome shotgun (WGS) entry which is preliminary data.</text>
</comment>
<dbReference type="AlphaFoldDB" id="A0A6N3X6T8"/>
<evidence type="ECO:0000313" key="3">
    <source>
        <dbReference type="Proteomes" id="UP000035054"/>
    </source>
</evidence>